<keyword evidence="1" id="KW-0812">Transmembrane</keyword>
<feature type="transmembrane region" description="Helical" evidence="1">
    <location>
        <begin position="132"/>
        <end position="155"/>
    </location>
</feature>
<reference evidence="2" key="1">
    <citation type="journal article" date="2020" name="Stud. Mycol.">
        <title>101 Dothideomycetes genomes: a test case for predicting lifestyles and emergence of pathogens.</title>
        <authorList>
            <person name="Haridas S."/>
            <person name="Albert R."/>
            <person name="Binder M."/>
            <person name="Bloem J."/>
            <person name="Labutti K."/>
            <person name="Salamov A."/>
            <person name="Andreopoulos B."/>
            <person name="Baker S."/>
            <person name="Barry K."/>
            <person name="Bills G."/>
            <person name="Bluhm B."/>
            <person name="Cannon C."/>
            <person name="Castanera R."/>
            <person name="Culley D."/>
            <person name="Daum C."/>
            <person name="Ezra D."/>
            <person name="Gonzalez J."/>
            <person name="Henrissat B."/>
            <person name="Kuo A."/>
            <person name="Liang C."/>
            <person name="Lipzen A."/>
            <person name="Lutzoni F."/>
            <person name="Magnuson J."/>
            <person name="Mondo S."/>
            <person name="Nolan M."/>
            <person name="Ohm R."/>
            <person name="Pangilinan J."/>
            <person name="Park H.-J."/>
            <person name="Ramirez L."/>
            <person name="Alfaro M."/>
            <person name="Sun H."/>
            <person name="Tritt A."/>
            <person name="Yoshinaga Y."/>
            <person name="Zwiers L.-H."/>
            <person name="Turgeon B."/>
            <person name="Goodwin S."/>
            <person name="Spatafora J."/>
            <person name="Crous P."/>
            <person name="Grigoriev I."/>
        </authorList>
    </citation>
    <scope>NUCLEOTIDE SEQUENCE</scope>
    <source>
        <strain evidence="2">CBS 110217</strain>
    </source>
</reference>
<comment type="caution">
    <text evidence="2">The sequence shown here is derived from an EMBL/GenBank/DDBJ whole genome shotgun (WGS) entry which is preliminary data.</text>
</comment>
<name>A0A9P4H396_9PLEO</name>
<dbReference type="EMBL" id="ML978230">
    <property type="protein sequence ID" value="KAF2027191.1"/>
    <property type="molecule type" value="Genomic_DNA"/>
</dbReference>
<sequence>MGIAQYFHRAAPAQASTISRSTSTNSLFWPLLISNVVLSALSIANLGLISSMVGWLLDQKHNVHSYRIDYEGGPFNLNVEPAHMWADQGHESNGVAGYGFFLGLFGMFVAWRVRKPTILTTAQRPHKTLTALLILQFLAVLFTLTAFIFVFAVTYQTNDQHIRAPVAANNQGVNYAEHKWTPETWFKAVLELPLTDSDKRDEIDSKVTNMVAWRWMLLPIFIVDIIAFGVTTMAWLKQRKGTTRADSANSIEK</sequence>
<proteinExistence type="predicted"/>
<dbReference type="Proteomes" id="UP000799777">
    <property type="component" value="Unassembled WGS sequence"/>
</dbReference>
<evidence type="ECO:0000313" key="3">
    <source>
        <dbReference type="Proteomes" id="UP000799777"/>
    </source>
</evidence>
<keyword evidence="1" id="KW-1133">Transmembrane helix</keyword>
<dbReference type="AlphaFoldDB" id="A0A9P4H396"/>
<feature type="transmembrane region" description="Helical" evidence="1">
    <location>
        <begin position="27"/>
        <end position="57"/>
    </location>
</feature>
<evidence type="ECO:0000256" key="1">
    <source>
        <dbReference type="SAM" id="Phobius"/>
    </source>
</evidence>
<keyword evidence="3" id="KW-1185">Reference proteome</keyword>
<gene>
    <name evidence="2" type="ORF">EK21DRAFT_72579</name>
</gene>
<evidence type="ECO:0000313" key="2">
    <source>
        <dbReference type="EMBL" id="KAF2027191.1"/>
    </source>
</evidence>
<accession>A0A9P4H396</accession>
<organism evidence="2 3">
    <name type="scientific">Setomelanomma holmii</name>
    <dbReference type="NCBI Taxonomy" id="210430"/>
    <lineage>
        <taxon>Eukaryota</taxon>
        <taxon>Fungi</taxon>
        <taxon>Dikarya</taxon>
        <taxon>Ascomycota</taxon>
        <taxon>Pezizomycotina</taxon>
        <taxon>Dothideomycetes</taxon>
        <taxon>Pleosporomycetidae</taxon>
        <taxon>Pleosporales</taxon>
        <taxon>Pleosporineae</taxon>
        <taxon>Phaeosphaeriaceae</taxon>
        <taxon>Setomelanomma</taxon>
    </lineage>
</organism>
<feature type="transmembrane region" description="Helical" evidence="1">
    <location>
        <begin position="215"/>
        <end position="236"/>
    </location>
</feature>
<keyword evidence="1" id="KW-0472">Membrane</keyword>
<feature type="transmembrane region" description="Helical" evidence="1">
    <location>
        <begin position="95"/>
        <end position="111"/>
    </location>
</feature>
<dbReference type="OrthoDB" id="3597048at2759"/>
<protein>
    <submittedName>
        <fullName evidence="2">Uncharacterized protein</fullName>
    </submittedName>
</protein>